<reference evidence="2 3" key="1">
    <citation type="submission" date="2018-12" db="EMBL/GenBank/DDBJ databases">
        <title>three novel Halomonas strain isolated from plants.</title>
        <authorList>
            <person name="Sun C."/>
        </authorList>
    </citation>
    <scope>NUCLEOTIDE SEQUENCE [LARGE SCALE GENOMIC DNA]</scope>
    <source>
        <strain evidence="2 3">DSM 19434</strain>
    </source>
</reference>
<dbReference type="PANTHER" id="PTHR33376:SF4">
    <property type="entry name" value="SIALIC ACID-BINDING PERIPLASMIC PROTEIN SIAP"/>
    <property type="match status" value="1"/>
</dbReference>
<evidence type="ECO:0000313" key="2">
    <source>
        <dbReference type="EMBL" id="RUR28290.1"/>
    </source>
</evidence>
<comment type="caution">
    <text evidence="2">The sequence shown here is derived from an EMBL/GenBank/DDBJ whole genome shotgun (WGS) entry which is preliminary data.</text>
</comment>
<evidence type="ECO:0000256" key="1">
    <source>
        <dbReference type="ARBA" id="ARBA00022729"/>
    </source>
</evidence>
<dbReference type="OrthoDB" id="9776801at2"/>
<dbReference type="Gene3D" id="3.40.190.170">
    <property type="entry name" value="Bacterial extracellular solute-binding protein, family 7"/>
    <property type="match status" value="1"/>
</dbReference>
<dbReference type="RefSeq" id="WP_126948511.1">
    <property type="nucleotide sequence ID" value="NZ_RZHG01000026.1"/>
</dbReference>
<dbReference type="InterPro" id="IPR038404">
    <property type="entry name" value="TRAP_DctP_sf"/>
</dbReference>
<dbReference type="EMBL" id="RZHG01000026">
    <property type="protein sequence ID" value="RUR28290.1"/>
    <property type="molecule type" value="Genomic_DNA"/>
</dbReference>
<dbReference type="CDD" id="cd13603">
    <property type="entry name" value="PBP2_TRAP_Siap_TeaA_like"/>
    <property type="match status" value="1"/>
</dbReference>
<accession>A0A3S0XZH4</accession>
<organism evidence="2 3">
    <name type="scientific">Vreelandella andesensis</name>
    <dbReference type="NCBI Taxonomy" id="447567"/>
    <lineage>
        <taxon>Bacteria</taxon>
        <taxon>Pseudomonadati</taxon>
        <taxon>Pseudomonadota</taxon>
        <taxon>Gammaproteobacteria</taxon>
        <taxon>Oceanospirillales</taxon>
        <taxon>Halomonadaceae</taxon>
        <taxon>Vreelandella</taxon>
    </lineage>
</organism>
<dbReference type="Pfam" id="PF03480">
    <property type="entry name" value="DctP"/>
    <property type="match status" value="1"/>
</dbReference>
<name>A0A3S0XZH4_9GAMM</name>
<dbReference type="PANTHER" id="PTHR33376">
    <property type="match status" value="1"/>
</dbReference>
<dbReference type="Proteomes" id="UP000287336">
    <property type="component" value="Unassembled WGS sequence"/>
</dbReference>
<keyword evidence="1" id="KW-0732">Signal</keyword>
<dbReference type="GO" id="GO:0055085">
    <property type="term" value="P:transmembrane transport"/>
    <property type="evidence" value="ECO:0007669"/>
    <property type="project" value="InterPro"/>
</dbReference>
<dbReference type="AlphaFoldDB" id="A0A3S0XZH4"/>
<keyword evidence="3" id="KW-1185">Reference proteome</keyword>
<dbReference type="InterPro" id="IPR018389">
    <property type="entry name" value="DctP_fam"/>
</dbReference>
<sequence length="394" mass="43101">MSLFNRFELFKSGVAGEPSLPERRQFMVNAGRYGFSAAVIGAVGGTLFSEQAMAQTAQEESELQAAAEMTIVLATGYRVGATRAYPIMQLNYKENLQNFTGGRIYVRLAPAGELGVGDTLISKVQGGSIAIAQHSMANLATFAPEVDLINIPYWCGNNQNLINLVTSQAWQNVVHNKIEERGFKVLSYICIDPRTVAVRKGLLDGPVKTPDDIKDIKFRVPGSEILQKVYRLLGANPTPVAWGETSSAMQQGVADALDPSVQALLVFGFTDVLNSISTIRSVADAQVYTCNKEWFDSLSAPLQEGVMQASATTFRENLAKVPAARAYAYNQMRQAGVEIYNPTDDEIAQWRDRCGHQLADWDETKLKLAGSMDVFEQLLAATEESNGYFVDSNS</sequence>
<gene>
    <name evidence="2" type="ORF">ELY33_13910</name>
</gene>
<proteinExistence type="predicted"/>
<evidence type="ECO:0000313" key="3">
    <source>
        <dbReference type="Proteomes" id="UP000287336"/>
    </source>
</evidence>
<dbReference type="NCBIfam" id="NF037995">
    <property type="entry name" value="TRAP_S1"/>
    <property type="match status" value="1"/>
</dbReference>
<protein>
    <submittedName>
        <fullName evidence="2">TRAP transporter substrate-binding protein</fullName>
    </submittedName>
</protein>